<protein>
    <submittedName>
        <fullName evidence="1">Uncharacterized protein</fullName>
    </submittedName>
</protein>
<accession>A0A0D6JIG6</accession>
<dbReference type="AlphaFoldDB" id="A0A0D6JIG6"/>
<reference evidence="2" key="1">
    <citation type="submission" date="2015-02" db="EMBL/GenBank/DDBJ databases">
        <authorList>
            <person name="Chooi Y.-H."/>
        </authorList>
    </citation>
    <scope>NUCLEOTIDE SEQUENCE [LARGE SCALE GENOMIC DNA]</scope>
    <source>
        <strain evidence="2">strain Y</strain>
    </source>
</reference>
<name>A0A0D6JIG6_9HYPH</name>
<dbReference type="KEGG" id="fil:BN1229_v1_2991"/>
<organism evidence="1 2">
    <name type="scientific">Candidatus Filomicrobium marinum</name>
    <dbReference type="NCBI Taxonomy" id="1608628"/>
    <lineage>
        <taxon>Bacteria</taxon>
        <taxon>Pseudomonadati</taxon>
        <taxon>Pseudomonadota</taxon>
        <taxon>Alphaproteobacteria</taxon>
        <taxon>Hyphomicrobiales</taxon>
        <taxon>Hyphomicrobiaceae</taxon>
        <taxon>Filomicrobium</taxon>
    </lineage>
</organism>
<sequence>MEYHARRLAFIAAIIIFIPVCRAFKCPKRLRWPNGNGLLSPRREIFAPIRDGVNIYMATLPIRQSIPH</sequence>
<dbReference type="EMBL" id="LN829119">
    <property type="protein sequence ID" value="CPR21151.1"/>
    <property type="molecule type" value="Genomic_DNA"/>
</dbReference>
<proteinExistence type="predicted"/>
<dbReference type="KEGG" id="fiy:BN1229_v1_2925"/>
<evidence type="ECO:0000313" key="1">
    <source>
        <dbReference type="EMBL" id="CPR21151.1"/>
    </source>
</evidence>
<evidence type="ECO:0000313" key="2">
    <source>
        <dbReference type="Proteomes" id="UP000033187"/>
    </source>
</evidence>
<dbReference type="Proteomes" id="UP000033187">
    <property type="component" value="Chromosome 1"/>
</dbReference>
<keyword evidence="2" id="KW-1185">Reference proteome</keyword>
<gene>
    <name evidence="1" type="ORF">YBN1229_v1_2925</name>
</gene>